<dbReference type="Gene3D" id="1.10.10.10">
    <property type="entry name" value="Winged helix-like DNA-binding domain superfamily/Winged helix DNA-binding domain"/>
    <property type="match status" value="1"/>
</dbReference>
<evidence type="ECO:0000256" key="2">
    <source>
        <dbReference type="ARBA" id="ARBA00023125"/>
    </source>
</evidence>
<dbReference type="RefSeq" id="WP_048639207.1">
    <property type="nucleotide sequence ID" value="NZ_CGIG01000001.1"/>
</dbReference>
<dbReference type="PROSITE" id="PS51078">
    <property type="entry name" value="ICLR_ED"/>
    <property type="match status" value="1"/>
</dbReference>
<evidence type="ECO:0000256" key="1">
    <source>
        <dbReference type="ARBA" id="ARBA00023015"/>
    </source>
</evidence>
<keyword evidence="2" id="KW-0238">DNA-binding</keyword>
<evidence type="ECO:0000259" key="4">
    <source>
        <dbReference type="PROSITE" id="PS51077"/>
    </source>
</evidence>
<dbReference type="SUPFAM" id="SSF55781">
    <property type="entry name" value="GAF domain-like"/>
    <property type="match status" value="1"/>
</dbReference>
<dbReference type="SMART" id="SM00346">
    <property type="entry name" value="HTH_ICLR"/>
    <property type="match status" value="1"/>
</dbReference>
<dbReference type="GO" id="GO:0045892">
    <property type="term" value="P:negative regulation of DNA-templated transcription"/>
    <property type="evidence" value="ECO:0007669"/>
    <property type="project" value="TreeGrafter"/>
</dbReference>
<feature type="domain" description="HTH iclR-type" evidence="4">
    <location>
        <begin position="1"/>
        <end position="63"/>
    </location>
</feature>
<dbReference type="Proteomes" id="UP000044377">
    <property type="component" value="Unassembled WGS sequence"/>
</dbReference>
<evidence type="ECO:0000259" key="5">
    <source>
        <dbReference type="PROSITE" id="PS51078"/>
    </source>
</evidence>
<dbReference type="EMBL" id="CGIG01000001">
    <property type="protein sequence ID" value="CPR20834.1"/>
    <property type="molecule type" value="Genomic_DNA"/>
</dbReference>
<dbReference type="PANTHER" id="PTHR30136">
    <property type="entry name" value="HELIX-TURN-HELIX TRANSCRIPTIONAL REGULATOR, ICLR FAMILY"/>
    <property type="match status" value="1"/>
</dbReference>
<dbReference type="GO" id="GO:0003700">
    <property type="term" value="F:DNA-binding transcription factor activity"/>
    <property type="evidence" value="ECO:0007669"/>
    <property type="project" value="TreeGrafter"/>
</dbReference>
<dbReference type="InterPro" id="IPR014757">
    <property type="entry name" value="Tscrpt_reg_IclR_C"/>
</dbReference>
<dbReference type="InterPro" id="IPR036390">
    <property type="entry name" value="WH_DNA-bd_sf"/>
</dbReference>
<dbReference type="InterPro" id="IPR036388">
    <property type="entry name" value="WH-like_DNA-bd_sf"/>
</dbReference>
<protein>
    <submittedName>
        <fullName evidence="6">Transcriptional regulator, IclR family</fullName>
    </submittedName>
</protein>
<keyword evidence="7" id="KW-1185">Reference proteome</keyword>
<organism evidence="6 7">
    <name type="scientific">Brenneria goodwinii</name>
    <dbReference type="NCBI Taxonomy" id="1109412"/>
    <lineage>
        <taxon>Bacteria</taxon>
        <taxon>Pseudomonadati</taxon>
        <taxon>Pseudomonadota</taxon>
        <taxon>Gammaproteobacteria</taxon>
        <taxon>Enterobacterales</taxon>
        <taxon>Pectobacteriaceae</taxon>
        <taxon>Brenneria</taxon>
    </lineage>
</organism>
<evidence type="ECO:0000313" key="6">
    <source>
        <dbReference type="EMBL" id="CPR20834.1"/>
    </source>
</evidence>
<evidence type="ECO:0000313" key="7">
    <source>
        <dbReference type="Proteomes" id="UP000044377"/>
    </source>
</evidence>
<keyword evidence="1" id="KW-0805">Transcription regulation</keyword>
<name>A0A0G4K1K4_9GAMM</name>
<dbReference type="PANTHER" id="PTHR30136:SF35">
    <property type="entry name" value="HTH-TYPE TRANSCRIPTIONAL REGULATOR RV1719"/>
    <property type="match status" value="1"/>
</dbReference>
<accession>A0A0G4K1K4</accession>
<dbReference type="Gene3D" id="3.30.450.40">
    <property type="match status" value="1"/>
</dbReference>
<dbReference type="Pfam" id="PF01614">
    <property type="entry name" value="IclR_C"/>
    <property type="match status" value="1"/>
</dbReference>
<dbReference type="SUPFAM" id="SSF46785">
    <property type="entry name" value="Winged helix' DNA-binding domain"/>
    <property type="match status" value="1"/>
</dbReference>
<evidence type="ECO:0000256" key="3">
    <source>
        <dbReference type="ARBA" id="ARBA00023163"/>
    </source>
</evidence>
<dbReference type="AlphaFoldDB" id="A0A0G4K1K4"/>
<keyword evidence="3" id="KW-0804">Transcription</keyword>
<dbReference type="InterPro" id="IPR005471">
    <property type="entry name" value="Tscrpt_reg_IclR_N"/>
</dbReference>
<dbReference type="InterPro" id="IPR029016">
    <property type="entry name" value="GAF-like_dom_sf"/>
</dbReference>
<dbReference type="GO" id="GO:0003677">
    <property type="term" value="F:DNA binding"/>
    <property type="evidence" value="ECO:0007669"/>
    <property type="project" value="UniProtKB-KW"/>
</dbReference>
<gene>
    <name evidence="6" type="ORF">BN1221_04539</name>
</gene>
<dbReference type="InterPro" id="IPR050707">
    <property type="entry name" value="HTH_MetabolicPath_Reg"/>
</dbReference>
<dbReference type="PROSITE" id="PS51077">
    <property type="entry name" value="HTH_ICLR"/>
    <property type="match status" value="1"/>
</dbReference>
<dbReference type="STRING" id="1109412.BN1221_04539"/>
<proteinExistence type="predicted"/>
<dbReference type="Pfam" id="PF09339">
    <property type="entry name" value="HTH_IclR"/>
    <property type="match status" value="1"/>
</dbReference>
<feature type="domain" description="IclR-ED" evidence="5">
    <location>
        <begin position="64"/>
        <end position="245"/>
    </location>
</feature>
<reference evidence="7" key="1">
    <citation type="submission" date="2015-01" db="EMBL/GenBank/DDBJ databases">
        <authorList>
            <person name="Paterson Steve"/>
        </authorList>
    </citation>
    <scope>NUCLEOTIDE SEQUENCE [LARGE SCALE GENOMIC DNA]</scope>
    <source>
        <strain evidence="7">OBR1</strain>
    </source>
</reference>
<sequence length="253" mass="27791">MSILNTTAAILNLMSQLKRGITASDVITHLQLPKSTTSRVLKQLCEAGFLSKDPHSATYNPALMLLEVAYLAHRTSSLTDDIEQALRTLCHATGHTGYLSVLDGPDVLVLRVIPGRHALQVITYPGTRSPSWATSTGRALLSRYSSQQLLSYFDETLTPENKNQIPFARLQEQLQTVRQQRWSSAINEAVSGTASISCSVKNPQSGETIAFCLTFPASMANEQEIESLARRLTSAAMPIGKKYGDPYWLQNPL</sequence>